<name>A0A8S1TT12_PAROT</name>
<dbReference type="EMBL" id="CAJJDP010000030">
    <property type="protein sequence ID" value="CAD8155198.1"/>
    <property type="molecule type" value="Genomic_DNA"/>
</dbReference>
<protein>
    <submittedName>
        <fullName evidence="1">Uncharacterized protein</fullName>
    </submittedName>
</protein>
<dbReference type="Proteomes" id="UP000683925">
    <property type="component" value="Unassembled WGS sequence"/>
</dbReference>
<reference evidence="1" key="1">
    <citation type="submission" date="2021-01" db="EMBL/GenBank/DDBJ databases">
        <authorList>
            <consortium name="Genoscope - CEA"/>
            <person name="William W."/>
        </authorList>
    </citation>
    <scope>NUCLEOTIDE SEQUENCE</scope>
</reference>
<dbReference type="AlphaFoldDB" id="A0A8S1TT12"/>
<comment type="caution">
    <text evidence="1">The sequence shown here is derived from an EMBL/GenBank/DDBJ whole genome shotgun (WGS) entry which is preliminary data.</text>
</comment>
<evidence type="ECO:0000313" key="2">
    <source>
        <dbReference type="Proteomes" id="UP000683925"/>
    </source>
</evidence>
<organism evidence="1 2">
    <name type="scientific">Paramecium octaurelia</name>
    <dbReference type="NCBI Taxonomy" id="43137"/>
    <lineage>
        <taxon>Eukaryota</taxon>
        <taxon>Sar</taxon>
        <taxon>Alveolata</taxon>
        <taxon>Ciliophora</taxon>
        <taxon>Intramacronucleata</taxon>
        <taxon>Oligohymenophorea</taxon>
        <taxon>Peniculida</taxon>
        <taxon>Parameciidae</taxon>
        <taxon>Paramecium</taxon>
    </lineage>
</organism>
<proteinExistence type="predicted"/>
<gene>
    <name evidence="1" type="ORF">POCTA_138.1.T0300159</name>
</gene>
<keyword evidence="2" id="KW-1185">Reference proteome</keyword>
<accession>A0A8S1TT12</accession>
<evidence type="ECO:0000313" key="1">
    <source>
        <dbReference type="EMBL" id="CAD8155198.1"/>
    </source>
</evidence>
<sequence length="190" mass="23246">MLIHKYINNFEVLLPQALFIIYKRNDFSQINNKRIQNSNCQRKQNRPQQLLVLNNKTTFQKFSILNSQLNINLFSEINFTQGYYLIKYLRLSLNLQLKFRFLMSYLFYIQNQVKINPLNIQYYYFPVFDFILCQYEQLDLSQTQQKIPIRELQKKVLSFETRNQKEFYPKQIGRDQDNKYFQGPQKVNFF</sequence>